<evidence type="ECO:0000313" key="7">
    <source>
        <dbReference type="Proteomes" id="UP000267464"/>
    </source>
</evidence>
<keyword evidence="5" id="KW-0233">DNA recombination</keyword>
<gene>
    <name evidence="6" type="ORF">DZC73_08765</name>
</gene>
<keyword evidence="4" id="KW-0963">Cytoplasm</keyword>
<organism evidence="6 7">
    <name type="scientific">Piscinibacter terrae</name>
    <dbReference type="NCBI Taxonomy" id="2496871"/>
    <lineage>
        <taxon>Bacteria</taxon>
        <taxon>Pseudomonadati</taxon>
        <taxon>Pseudomonadota</taxon>
        <taxon>Betaproteobacteria</taxon>
        <taxon>Burkholderiales</taxon>
        <taxon>Sphaerotilaceae</taxon>
        <taxon>Piscinibacter</taxon>
    </lineage>
</organism>
<dbReference type="Pfam" id="PF04381">
    <property type="entry name" value="RdgC"/>
    <property type="match status" value="1"/>
</dbReference>
<evidence type="ECO:0000256" key="2">
    <source>
        <dbReference type="ARBA" id="ARBA00008657"/>
    </source>
</evidence>
<dbReference type="NCBIfam" id="NF001464">
    <property type="entry name" value="PRK00321.1-5"/>
    <property type="match status" value="1"/>
</dbReference>
<reference evidence="6 7" key="2">
    <citation type="submission" date="2018-12" db="EMBL/GenBank/DDBJ databases">
        <title>Rhizobacter gummiphilus sp. nov., a rubber-degrading bacterium isolated from the soil of a botanical garden in Japan.</title>
        <authorList>
            <person name="Shunsuke S.S."/>
        </authorList>
    </citation>
    <scope>NUCLEOTIDE SEQUENCE [LARGE SCALE GENOMIC DNA]</scope>
    <source>
        <strain evidence="6 7">S-16</strain>
    </source>
</reference>
<dbReference type="GO" id="GO:0043590">
    <property type="term" value="C:bacterial nucleoid"/>
    <property type="evidence" value="ECO:0007669"/>
    <property type="project" value="TreeGrafter"/>
</dbReference>
<evidence type="ECO:0000256" key="3">
    <source>
        <dbReference type="ARBA" id="ARBA00022296"/>
    </source>
</evidence>
<reference evidence="6 7" key="1">
    <citation type="submission" date="2018-08" db="EMBL/GenBank/DDBJ databases">
        <authorList>
            <person name="Khan S.A."/>
            <person name="Jeon C.O."/>
            <person name="Chun B.H."/>
            <person name="Jeong S.E."/>
        </authorList>
    </citation>
    <scope>NUCLEOTIDE SEQUENCE [LARGE SCALE GENOMIC DNA]</scope>
    <source>
        <strain evidence="6 7">S-16</strain>
    </source>
</reference>
<keyword evidence="7" id="KW-1185">Reference proteome</keyword>
<dbReference type="EMBL" id="QUSW01000002">
    <property type="protein sequence ID" value="RQP24946.1"/>
    <property type="molecule type" value="Genomic_DNA"/>
</dbReference>
<comment type="caution">
    <text evidence="6">The sequence shown here is derived from an EMBL/GenBank/DDBJ whole genome shotgun (WGS) entry which is preliminary data.</text>
</comment>
<dbReference type="GO" id="GO:0006310">
    <property type="term" value="P:DNA recombination"/>
    <property type="evidence" value="ECO:0007669"/>
    <property type="project" value="UniProtKB-KW"/>
</dbReference>
<dbReference type="Proteomes" id="UP000267464">
    <property type="component" value="Unassembled WGS sequence"/>
</dbReference>
<accession>A0A3N7HUF9</accession>
<evidence type="ECO:0000256" key="4">
    <source>
        <dbReference type="ARBA" id="ARBA00022490"/>
    </source>
</evidence>
<dbReference type="AlphaFoldDB" id="A0A3N7HUF9"/>
<sequence length="298" mass="32981">MFKNALVYRITQWEQPELAALDEKLAAHRFTECGASQAESVGFLEPRGEKRGPMVELVGGQMMLRLVVETKAVPSSAVKNRLESELDKIEADTGRRPKGKRAKEMKEQIVHELLPRAFSKRSSTNIWIDAKEKLLIIDAGSTKKADRIVTLLVEILGGGIALRLLQTESSPSTAMSQWLKTKEAPAGFSVDRECELKQPDSEKSLVRYARHNLDIDEVGQHIEQGKIPTQLAMTWDNRVSFVLTEAMTLKKIKLLDVVLEGPAAQDAGFDTDVAIATGELRQLIPDLINALDGEQALA</sequence>
<name>A0A3N7HUF9_9BURK</name>
<dbReference type="GO" id="GO:0003690">
    <property type="term" value="F:double-stranded DNA binding"/>
    <property type="evidence" value="ECO:0007669"/>
    <property type="project" value="TreeGrafter"/>
</dbReference>
<dbReference type="OrthoDB" id="5290530at2"/>
<dbReference type="PANTHER" id="PTHR38103:SF1">
    <property type="entry name" value="RECOMBINATION-ASSOCIATED PROTEIN RDGC"/>
    <property type="match status" value="1"/>
</dbReference>
<comment type="subcellular location">
    <subcellularLocation>
        <location evidence="1">Cytoplasm</location>
        <location evidence="1">Nucleoid</location>
    </subcellularLocation>
</comment>
<evidence type="ECO:0000256" key="5">
    <source>
        <dbReference type="ARBA" id="ARBA00023172"/>
    </source>
</evidence>
<comment type="similarity">
    <text evidence="2">Belongs to the RdgC family.</text>
</comment>
<dbReference type="NCBIfam" id="NF001463">
    <property type="entry name" value="PRK00321.1-4"/>
    <property type="match status" value="1"/>
</dbReference>
<protein>
    <recommendedName>
        <fullName evidence="3">Recombination-associated protein RdgC</fullName>
    </recommendedName>
</protein>
<dbReference type="InterPro" id="IPR007476">
    <property type="entry name" value="RdgC"/>
</dbReference>
<evidence type="ECO:0000256" key="1">
    <source>
        <dbReference type="ARBA" id="ARBA00004453"/>
    </source>
</evidence>
<dbReference type="RefSeq" id="WP_124539854.1">
    <property type="nucleotide sequence ID" value="NZ_QUSW01000002.1"/>
</dbReference>
<proteinExistence type="inferred from homology"/>
<evidence type="ECO:0000313" key="6">
    <source>
        <dbReference type="EMBL" id="RQP24946.1"/>
    </source>
</evidence>
<dbReference type="PANTHER" id="PTHR38103">
    <property type="entry name" value="RECOMBINATION-ASSOCIATED PROTEIN RDGC"/>
    <property type="match status" value="1"/>
</dbReference>
<dbReference type="GO" id="GO:0000018">
    <property type="term" value="P:regulation of DNA recombination"/>
    <property type="evidence" value="ECO:0007669"/>
    <property type="project" value="TreeGrafter"/>
</dbReference>